<dbReference type="GO" id="GO:0080120">
    <property type="term" value="P:CAAX-box protein maturation"/>
    <property type="evidence" value="ECO:0007669"/>
    <property type="project" value="UniProtKB-ARBA"/>
</dbReference>
<organism evidence="3 4">
    <name type="scientific">Nocardia donostiensis</name>
    <dbReference type="NCBI Taxonomy" id="1538463"/>
    <lineage>
        <taxon>Bacteria</taxon>
        <taxon>Bacillati</taxon>
        <taxon>Actinomycetota</taxon>
        <taxon>Actinomycetes</taxon>
        <taxon>Mycobacteriales</taxon>
        <taxon>Nocardiaceae</taxon>
        <taxon>Nocardia</taxon>
    </lineage>
</organism>
<dbReference type="Proteomes" id="UP000188836">
    <property type="component" value="Unassembled WGS sequence"/>
</dbReference>
<accession>A0A1V2TJH0</accession>
<reference evidence="3 4" key="1">
    <citation type="journal article" date="2016" name="Antonie Van Leeuwenhoek">
        <title>Nocardia donostiensis sp. nov., isolated from human respiratory specimens.</title>
        <authorList>
            <person name="Ercibengoa M."/>
            <person name="Bell M."/>
            <person name="Marimon J.M."/>
            <person name="Humrighouse B."/>
            <person name="Klenk H.P."/>
            <person name="Potter G."/>
            <person name="Perez-Trallero E."/>
        </authorList>
    </citation>
    <scope>NUCLEOTIDE SEQUENCE [LARGE SCALE GENOMIC DNA]</scope>
    <source>
        <strain evidence="3 4">X1655</strain>
    </source>
</reference>
<keyword evidence="3" id="KW-0378">Hydrolase</keyword>
<evidence type="ECO:0000313" key="3">
    <source>
        <dbReference type="EMBL" id="ONM49618.1"/>
    </source>
</evidence>
<gene>
    <name evidence="3" type="ORF">B0T46_07210</name>
</gene>
<evidence type="ECO:0000256" key="1">
    <source>
        <dbReference type="SAM" id="Phobius"/>
    </source>
</evidence>
<feature type="transmembrane region" description="Helical" evidence="1">
    <location>
        <begin position="125"/>
        <end position="146"/>
    </location>
</feature>
<dbReference type="GO" id="GO:0006508">
    <property type="term" value="P:proteolysis"/>
    <property type="evidence" value="ECO:0007669"/>
    <property type="project" value="UniProtKB-KW"/>
</dbReference>
<dbReference type="GO" id="GO:0004175">
    <property type="term" value="F:endopeptidase activity"/>
    <property type="evidence" value="ECO:0007669"/>
    <property type="project" value="UniProtKB-ARBA"/>
</dbReference>
<proteinExistence type="predicted"/>
<keyword evidence="1" id="KW-1133">Transmembrane helix</keyword>
<keyword evidence="3" id="KW-0645">Protease</keyword>
<dbReference type="AlphaFoldDB" id="A0A1V2TJH0"/>
<dbReference type="STRING" id="1538463.B0T36_22735"/>
<dbReference type="RefSeq" id="WP_077115675.1">
    <property type="nucleotide sequence ID" value="NZ_LOKT01000018.1"/>
</dbReference>
<dbReference type="EMBL" id="MUMY01000004">
    <property type="protein sequence ID" value="ONM49618.1"/>
    <property type="molecule type" value="Genomic_DNA"/>
</dbReference>
<evidence type="ECO:0000259" key="2">
    <source>
        <dbReference type="Pfam" id="PF02517"/>
    </source>
</evidence>
<dbReference type="InterPro" id="IPR003675">
    <property type="entry name" value="Rce1/LyrA-like_dom"/>
</dbReference>
<keyword evidence="1" id="KW-0812">Transmembrane</keyword>
<feature type="domain" description="CAAX prenyl protease 2/Lysostaphin resistance protein A-like" evidence="2">
    <location>
        <begin position="101"/>
        <end position="194"/>
    </location>
</feature>
<comment type="caution">
    <text evidence="3">The sequence shown here is derived from an EMBL/GenBank/DDBJ whole genome shotgun (WGS) entry which is preliminary data.</text>
</comment>
<name>A0A1V2TJH0_9NOCA</name>
<protein>
    <submittedName>
        <fullName evidence="3">CAAX protease family protein</fullName>
    </submittedName>
</protein>
<evidence type="ECO:0000313" key="4">
    <source>
        <dbReference type="Proteomes" id="UP000188836"/>
    </source>
</evidence>
<keyword evidence="4" id="KW-1185">Reference proteome</keyword>
<feature type="transmembrane region" description="Helical" evidence="1">
    <location>
        <begin position="158"/>
        <end position="175"/>
    </location>
</feature>
<dbReference type="OrthoDB" id="4555276at2"/>
<keyword evidence="1" id="KW-0472">Membrane</keyword>
<sequence>MNRALRVAAALGTPLLWSNGLLPRLGLDVRGRTVANASAATVYAFAFAARPNWISVRGLRYGLGCASAVAVGYGAAVAFPTTRRIISGFGNRAPEVGAAEWIALHIPVGTVYSEELIFRGTLNPLLISAFGPRLGMVTGAVAFGLWHIHPARVAGDSVTATIAFTSCTGLLFGWLRRHTDSATAPALLHWAVNAGGVIAARASTPINTAGASREG</sequence>
<dbReference type="Pfam" id="PF02517">
    <property type="entry name" value="Rce1-like"/>
    <property type="match status" value="1"/>
</dbReference>